<organism evidence="1 2">
    <name type="scientific">Listeria booriae</name>
    <dbReference type="NCBI Taxonomy" id="1552123"/>
    <lineage>
        <taxon>Bacteria</taxon>
        <taxon>Bacillati</taxon>
        <taxon>Bacillota</taxon>
        <taxon>Bacilli</taxon>
        <taxon>Bacillales</taxon>
        <taxon>Listeriaceae</taxon>
        <taxon>Listeria</taxon>
    </lineage>
</organism>
<evidence type="ECO:0000313" key="2">
    <source>
        <dbReference type="Proteomes" id="UP000541955"/>
    </source>
</evidence>
<dbReference type="AlphaFoldDB" id="A0A7X0XIN0"/>
<dbReference type="EMBL" id="JAARRW010000002">
    <property type="protein sequence ID" value="MBC1561723.1"/>
    <property type="molecule type" value="Genomic_DNA"/>
</dbReference>
<dbReference type="Proteomes" id="UP000541955">
    <property type="component" value="Unassembled WGS sequence"/>
</dbReference>
<comment type="caution">
    <text evidence="1">The sequence shown here is derived from an EMBL/GenBank/DDBJ whole genome shotgun (WGS) entry which is preliminary data.</text>
</comment>
<protein>
    <submittedName>
        <fullName evidence="1">Uncharacterized protein</fullName>
    </submittedName>
</protein>
<dbReference type="RefSeq" id="WP_185429136.1">
    <property type="nucleotide sequence ID" value="NZ_JAARRW010000002.1"/>
</dbReference>
<evidence type="ECO:0000313" key="1">
    <source>
        <dbReference type="EMBL" id="MBC1561723.1"/>
    </source>
</evidence>
<accession>A0A7X0XIN0</accession>
<reference evidence="1 2" key="1">
    <citation type="submission" date="2020-03" db="EMBL/GenBank/DDBJ databases">
        <title>Soil Listeria distribution.</title>
        <authorList>
            <person name="Liao J."/>
            <person name="Wiedmann M."/>
        </authorList>
    </citation>
    <scope>NUCLEOTIDE SEQUENCE [LARGE SCALE GENOMIC DNA]</scope>
    <source>
        <strain evidence="1 2">FSL L7-1387</strain>
    </source>
</reference>
<gene>
    <name evidence="1" type="ORF">HB902_06540</name>
</gene>
<proteinExistence type="predicted"/>
<sequence>MLYTNRAKAFAFGKFGGSRKRSILVYVMTESREGVVSPTMREVKRNVSVAEPLGTRRPNLDGTPIRKLVGILGL</sequence>
<name>A0A7X0XIN0_9LIST</name>